<dbReference type="Proteomes" id="UP000324222">
    <property type="component" value="Unassembled WGS sequence"/>
</dbReference>
<reference evidence="2 3" key="1">
    <citation type="submission" date="2019-05" db="EMBL/GenBank/DDBJ databases">
        <title>Another draft genome of Portunus trituberculatus and its Hox gene families provides insights of decapod evolution.</title>
        <authorList>
            <person name="Jeong J.-H."/>
            <person name="Song I."/>
            <person name="Kim S."/>
            <person name="Choi T."/>
            <person name="Kim D."/>
            <person name="Ryu S."/>
            <person name="Kim W."/>
        </authorList>
    </citation>
    <scope>NUCLEOTIDE SEQUENCE [LARGE SCALE GENOMIC DNA]</scope>
    <source>
        <tissue evidence="2">Muscle</tissue>
    </source>
</reference>
<feature type="region of interest" description="Disordered" evidence="1">
    <location>
        <begin position="1"/>
        <end position="20"/>
    </location>
</feature>
<proteinExistence type="predicted"/>
<evidence type="ECO:0000313" key="3">
    <source>
        <dbReference type="Proteomes" id="UP000324222"/>
    </source>
</evidence>
<comment type="caution">
    <text evidence="2">The sequence shown here is derived from an EMBL/GenBank/DDBJ whole genome shotgun (WGS) entry which is preliminary data.</text>
</comment>
<evidence type="ECO:0000313" key="2">
    <source>
        <dbReference type="EMBL" id="MPC14122.1"/>
    </source>
</evidence>
<evidence type="ECO:0000256" key="1">
    <source>
        <dbReference type="SAM" id="MobiDB-lite"/>
    </source>
</evidence>
<keyword evidence="3" id="KW-1185">Reference proteome</keyword>
<dbReference type="EMBL" id="VSRR010000329">
    <property type="protein sequence ID" value="MPC14122.1"/>
    <property type="molecule type" value="Genomic_DNA"/>
</dbReference>
<name>A0A5B7CWK4_PORTR</name>
<gene>
    <name evidence="2" type="ORF">E2C01_006875</name>
</gene>
<accession>A0A5B7CWK4</accession>
<dbReference type="AlphaFoldDB" id="A0A5B7CWK4"/>
<sequence>MKEIEKLKKKEKIDKKIKKKSSTNTVVLTNKEEGNCSQRDTDDLEKGVAYTGQPVSVRSNALHPGKLTN</sequence>
<protein>
    <submittedName>
        <fullName evidence="2">Uncharacterized protein</fullName>
    </submittedName>
</protein>
<feature type="compositionally biased region" description="Basic and acidic residues" evidence="1">
    <location>
        <begin position="1"/>
        <end position="14"/>
    </location>
</feature>
<organism evidence="2 3">
    <name type="scientific">Portunus trituberculatus</name>
    <name type="common">Swimming crab</name>
    <name type="synonym">Neptunus trituberculatus</name>
    <dbReference type="NCBI Taxonomy" id="210409"/>
    <lineage>
        <taxon>Eukaryota</taxon>
        <taxon>Metazoa</taxon>
        <taxon>Ecdysozoa</taxon>
        <taxon>Arthropoda</taxon>
        <taxon>Crustacea</taxon>
        <taxon>Multicrustacea</taxon>
        <taxon>Malacostraca</taxon>
        <taxon>Eumalacostraca</taxon>
        <taxon>Eucarida</taxon>
        <taxon>Decapoda</taxon>
        <taxon>Pleocyemata</taxon>
        <taxon>Brachyura</taxon>
        <taxon>Eubrachyura</taxon>
        <taxon>Portunoidea</taxon>
        <taxon>Portunidae</taxon>
        <taxon>Portuninae</taxon>
        <taxon>Portunus</taxon>
    </lineage>
</organism>